<name>A0ABP3C8I3_9MICO</name>
<dbReference type="SUPFAM" id="SSF46785">
    <property type="entry name" value="Winged helix' DNA-binding domain"/>
    <property type="match status" value="1"/>
</dbReference>
<evidence type="ECO:0000313" key="6">
    <source>
        <dbReference type="Proteomes" id="UP001498238"/>
    </source>
</evidence>
<comment type="caution">
    <text evidence="5">The sequence shown here is derived from an EMBL/GenBank/DDBJ whole genome shotgun (WGS) entry which is preliminary data.</text>
</comment>
<keyword evidence="3" id="KW-0804">Transcription</keyword>
<dbReference type="PROSITE" id="PS50949">
    <property type="entry name" value="HTH_GNTR"/>
    <property type="match status" value="1"/>
</dbReference>
<keyword evidence="2" id="KW-0238">DNA-binding</keyword>
<dbReference type="Pfam" id="PF07729">
    <property type="entry name" value="FCD"/>
    <property type="match status" value="1"/>
</dbReference>
<evidence type="ECO:0000313" key="5">
    <source>
        <dbReference type="EMBL" id="GAA0036106.1"/>
    </source>
</evidence>
<reference evidence="5 6" key="1">
    <citation type="submission" date="2024-01" db="EMBL/GenBank/DDBJ databases">
        <title>Characterization of antibiotic resistant novel bacterial strains and their environmental applications.</title>
        <authorList>
            <person name="Manzoor S."/>
            <person name="Abbas S."/>
            <person name="Arshad M."/>
            <person name="Ahmed I."/>
        </authorList>
    </citation>
    <scope>NUCLEOTIDE SEQUENCE [LARGE SCALE GENOMIC DNA]</scope>
    <source>
        <strain evidence="5 6">NCCP-602</strain>
    </source>
</reference>
<dbReference type="PANTHER" id="PTHR43537:SF51">
    <property type="entry name" value="HTH-TYPE TRANSCRIPTIONAL REGULATOR LGOR-RELATED"/>
    <property type="match status" value="1"/>
</dbReference>
<accession>A0ABP3C8I3</accession>
<dbReference type="InterPro" id="IPR011711">
    <property type="entry name" value="GntR_C"/>
</dbReference>
<dbReference type="RefSeq" id="WP_339392940.1">
    <property type="nucleotide sequence ID" value="NZ_BAAAAF010000007.1"/>
</dbReference>
<evidence type="ECO:0000256" key="3">
    <source>
        <dbReference type="ARBA" id="ARBA00023163"/>
    </source>
</evidence>
<evidence type="ECO:0000256" key="1">
    <source>
        <dbReference type="ARBA" id="ARBA00023015"/>
    </source>
</evidence>
<dbReference type="PANTHER" id="PTHR43537">
    <property type="entry name" value="TRANSCRIPTIONAL REGULATOR, GNTR FAMILY"/>
    <property type="match status" value="1"/>
</dbReference>
<dbReference type="InterPro" id="IPR036390">
    <property type="entry name" value="WH_DNA-bd_sf"/>
</dbReference>
<keyword evidence="6" id="KW-1185">Reference proteome</keyword>
<dbReference type="Gene3D" id="1.10.10.10">
    <property type="entry name" value="Winged helix-like DNA-binding domain superfamily/Winged helix DNA-binding domain"/>
    <property type="match status" value="1"/>
</dbReference>
<keyword evidence="1" id="KW-0805">Transcription regulation</keyword>
<protein>
    <recommendedName>
        <fullName evidence="4">HTH gntR-type domain-containing protein</fullName>
    </recommendedName>
</protein>
<evidence type="ECO:0000256" key="2">
    <source>
        <dbReference type="ARBA" id="ARBA00023125"/>
    </source>
</evidence>
<organism evidence="5 6">
    <name type="scientific">Brevibacterium metallidurans</name>
    <dbReference type="NCBI Taxonomy" id="1482676"/>
    <lineage>
        <taxon>Bacteria</taxon>
        <taxon>Bacillati</taxon>
        <taxon>Actinomycetota</taxon>
        <taxon>Actinomycetes</taxon>
        <taxon>Micrococcales</taxon>
        <taxon>Brevibacteriaceae</taxon>
        <taxon>Brevibacterium</taxon>
    </lineage>
</organism>
<dbReference type="SMART" id="SM00895">
    <property type="entry name" value="FCD"/>
    <property type="match status" value="1"/>
</dbReference>
<dbReference type="InterPro" id="IPR000524">
    <property type="entry name" value="Tscrpt_reg_HTH_GntR"/>
</dbReference>
<dbReference type="Gene3D" id="1.20.120.530">
    <property type="entry name" value="GntR ligand-binding domain-like"/>
    <property type="match status" value="1"/>
</dbReference>
<evidence type="ECO:0000259" key="4">
    <source>
        <dbReference type="PROSITE" id="PS50949"/>
    </source>
</evidence>
<dbReference type="Proteomes" id="UP001498238">
    <property type="component" value="Unassembled WGS sequence"/>
</dbReference>
<gene>
    <name evidence="5" type="ORF">NCCP602_20670</name>
</gene>
<dbReference type="InterPro" id="IPR036388">
    <property type="entry name" value="WH-like_DNA-bd_sf"/>
</dbReference>
<dbReference type="SUPFAM" id="SSF48008">
    <property type="entry name" value="GntR ligand-binding domain-like"/>
    <property type="match status" value="1"/>
</dbReference>
<feature type="domain" description="HTH gntR-type" evidence="4">
    <location>
        <begin position="6"/>
        <end position="78"/>
    </location>
</feature>
<sequence length="229" mass="25073">MTTETKTLSASPVDRAVALVSERASSLEPGQRLGTKGALQVECGVSKGTFNEALRLLQHRGVITLRPGPGGGLFAAEPTPMARLGNSLLALDADSTTVEDAMRVRDSLEPLLASDAVDHGSLNDVRDMWACVDEMRTAVEVNDAKRFLEANWALHRRIAEITPNQLLRSIYLNLMAIIDDHTLNVLPVEETPLDEFIAERLQLHVDIVEAIESHDHERTDALMRAHAGN</sequence>
<dbReference type="EMBL" id="BAAAAF010000007">
    <property type="protein sequence ID" value="GAA0036106.1"/>
    <property type="molecule type" value="Genomic_DNA"/>
</dbReference>
<dbReference type="InterPro" id="IPR008920">
    <property type="entry name" value="TF_FadR/GntR_C"/>
</dbReference>
<proteinExistence type="predicted"/>